<dbReference type="AlphaFoldDB" id="A0A6H1ZK31"/>
<proteinExistence type="predicted"/>
<sequence length="297" mass="34064">MDKNRILDEIIEQDNGFAILREAQEHIRSDIENRLLSRMSRNVKDNEAMWNERDADAREIWNSQKDKTAILVAAGPSLDDNIKELAERQKNTFVLACDHALPALIRENLSVDFAVVLDCVAELRIPEDNTVGTLLADITANYSFTRKWLGKRYWFWHFLGAEHIENVSLGGRLRWGILPGGSTGTALLPLAMGLGAKKFIFVGFDFSWRKNVHADEADETEGEFWTMGLGGHPVFTNPSFLTFKWWLEIQAKRLKVENPDWRFINATEGGILGRHTDKREWMPEFEYMPLSVALKEE</sequence>
<evidence type="ECO:0000313" key="2">
    <source>
        <dbReference type="EMBL" id="QJA47791.1"/>
    </source>
</evidence>
<dbReference type="EMBL" id="MT144669">
    <property type="protein sequence ID" value="QJH96996.1"/>
    <property type="molecule type" value="Genomic_DNA"/>
</dbReference>
<dbReference type="Pfam" id="PF01973">
    <property type="entry name" value="MptE-like"/>
    <property type="match status" value="1"/>
</dbReference>
<feature type="domain" description="6-hydroxymethylpterin diphosphokinase MptE-like" evidence="1">
    <location>
        <begin position="55"/>
        <end position="210"/>
    </location>
</feature>
<accession>A0A6H1ZK31</accession>
<dbReference type="PANTHER" id="PTHR41786">
    <property type="entry name" value="MOTILITY ACCESSORY FACTOR MAF"/>
    <property type="match status" value="1"/>
</dbReference>
<protein>
    <recommendedName>
        <fullName evidence="1">6-hydroxymethylpterin diphosphokinase MptE-like domain-containing protein</fullName>
    </recommendedName>
</protein>
<dbReference type="PANTHER" id="PTHR41786:SF1">
    <property type="entry name" value="6-HYDROXYMETHYLPTERIN DIPHOSPHOKINASE MPTE-LIKE DOMAIN-CONTAINING PROTEIN"/>
    <property type="match status" value="1"/>
</dbReference>
<reference evidence="2" key="1">
    <citation type="submission" date="2020-03" db="EMBL/GenBank/DDBJ databases">
        <title>The deep terrestrial virosphere.</title>
        <authorList>
            <person name="Holmfeldt K."/>
            <person name="Nilsson E."/>
            <person name="Simone D."/>
            <person name="Lopez-Fernandez M."/>
            <person name="Wu X."/>
            <person name="de Brujin I."/>
            <person name="Lundin D."/>
            <person name="Andersson A."/>
            <person name="Bertilsson S."/>
            <person name="Dopson M."/>
        </authorList>
    </citation>
    <scope>NUCLEOTIDE SEQUENCE</scope>
    <source>
        <strain evidence="2">TM448A00735</strain>
        <strain evidence="3">TM448B00886</strain>
    </source>
</reference>
<gene>
    <name evidence="2" type="ORF">TM448A00735_0009</name>
    <name evidence="3" type="ORF">TM448B00886_0006</name>
</gene>
<evidence type="ECO:0000259" key="1">
    <source>
        <dbReference type="Pfam" id="PF01973"/>
    </source>
</evidence>
<name>A0A6H1ZK31_9ZZZZ</name>
<evidence type="ECO:0000313" key="3">
    <source>
        <dbReference type="EMBL" id="QJH96996.1"/>
    </source>
</evidence>
<organism evidence="2">
    <name type="scientific">viral metagenome</name>
    <dbReference type="NCBI Taxonomy" id="1070528"/>
    <lineage>
        <taxon>unclassified sequences</taxon>
        <taxon>metagenomes</taxon>
        <taxon>organismal metagenomes</taxon>
    </lineage>
</organism>
<dbReference type="InterPro" id="IPR002826">
    <property type="entry name" value="MptE-like"/>
</dbReference>
<dbReference type="EMBL" id="MT144057">
    <property type="protein sequence ID" value="QJA47791.1"/>
    <property type="molecule type" value="Genomic_DNA"/>
</dbReference>